<accession>A0A2S5B1P4</accession>
<protein>
    <submittedName>
        <fullName evidence="2">Uncharacterized protein</fullName>
    </submittedName>
</protein>
<feature type="region of interest" description="Disordered" evidence="1">
    <location>
        <begin position="149"/>
        <end position="187"/>
    </location>
</feature>
<evidence type="ECO:0000313" key="2">
    <source>
        <dbReference type="EMBL" id="POY70676.1"/>
    </source>
</evidence>
<evidence type="ECO:0000313" key="3">
    <source>
        <dbReference type="Proteomes" id="UP000237144"/>
    </source>
</evidence>
<evidence type="ECO:0000256" key="1">
    <source>
        <dbReference type="SAM" id="MobiDB-lite"/>
    </source>
</evidence>
<comment type="caution">
    <text evidence="2">The sequence shown here is derived from an EMBL/GenBank/DDBJ whole genome shotgun (WGS) entry which is preliminary data.</text>
</comment>
<proteinExistence type="predicted"/>
<sequence length="187" mass="21827">MYPSATARFRTGRLFWRQISRQTRPARLPPRPRLLHQRVRYRQDSRHRRYLDSRWMLRFSRARGSCRPRQRARPCRSRCSAGSRSGGSMRPQRRSRAGPCRAVHLPATRRPLHLHPTPLRSSPRRVRSMRSLQRSCLPSSANACRTRFRRGAAGRGSISGRRSSRRRTRLCGGESRSWNGCWSRSAP</sequence>
<name>A0A2S5B1P4_9BASI</name>
<dbReference type="Proteomes" id="UP000237144">
    <property type="component" value="Unassembled WGS sequence"/>
</dbReference>
<dbReference type="AlphaFoldDB" id="A0A2S5B1P4"/>
<feature type="compositionally biased region" description="Low complexity" evidence="1">
    <location>
        <begin position="77"/>
        <end position="90"/>
    </location>
</feature>
<feature type="compositionally biased region" description="Polar residues" evidence="1">
    <location>
        <begin position="176"/>
        <end position="187"/>
    </location>
</feature>
<organism evidence="2 3">
    <name type="scientific">Rhodotorula taiwanensis</name>
    <dbReference type="NCBI Taxonomy" id="741276"/>
    <lineage>
        <taxon>Eukaryota</taxon>
        <taxon>Fungi</taxon>
        <taxon>Dikarya</taxon>
        <taxon>Basidiomycota</taxon>
        <taxon>Pucciniomycotina</taxon>
        <taxon>Microbotryomycetes</taxon>
        <taxon>Sporidiobolales</taxon>
        <taxon>Sporidiobolaceae</taxon>
        <taxon>Rhodotorula</taxon>
    </lineage>
</organism>
<gene>
    <name evidence="2" type="ORF">BMF94_6327</name>
</gene>
<reference evidence="2 3" key="1">
    <citation type="journal article" date="2018" name="Front. Microbiol.">
        <title>Prospects for Fungal Bioremediation of Acidic Radioactive Waste Sites: Characterization and Genome Sequence of Rhodotorula taiwanensis MD1149.</title>
        <authorList>
            <person name="Tkavc R."/>
            <person name="Matrosova V.Y."/>
            <person name="Grichenko O.E."/>
            <person name="Gostincar C."/>
            <person name="Volpe R.P."/>
            <person name="Klimenkova P."/>
            <person name="Gaidamakova E.K."/>
            <person name="Zhou C.E."/>
            <person name="Stewart B.J."/>
            <person name="Lyman M.G."/>
            <person name="Malfatti S.A."/>
            <person name="Rubinfeld B."/>
            <person name="Courtot M."/>
            <person name="Singh J."/>
            <person name="Dalgard C.L."/>
            <person name="Hamilton T."/>
            <person name="Frey K.G."/>
            <person name="Gunde-Cimerman N."/>
            <person name="Dugan L."/>
            <person name="Daly M.J."/>
        </authorList>
    </citation>
    <scope>NUCLEOTIDE SEQUENCE [LARGE SCALE GENOMIC DNA]</scope>
    <source>
        <strain evidence="2 3">MD1149</strain>
    </source>
</reference>
<dbReference type="EMBL" id="PJQD01000107">
    <property type="protein sequence ID" value="POY70676.1"/>
    <property type="molecule type" value="Genomic_DNA"/>
</dbReference>
<feature type="region of interest" description="Disordered" evidence="1">
    <location>
        <begin position="68"/>
        <end position="99"/>
    </location>
</feature>
<keyword evidence="3" id="KW-1185">Reference proteome</keyword>